<evidence type="ECO:0000256" key="4">
    <source>
        <dbReference type="PIRSR" id="PIRSR006806-1"/>
    </source>
</evidence>
<protein>
    <recommendedName>
        <fullName evidence="5">5-formyltetrahydrofolate cyclo-ligase</fullName>
        <ecNumber evidence="5">6.3.3.2</ecNumber>
    </recommendedName>
</protein>
<name>A0A0R1V2Q5_9LACO</name>
<dbReference type="GO" id="GO:0030272">
    <property type="term" value="F:5-formyltetrahydrofolate cyclo-ligase activity"/>
    <property type="evidence" value="ECO:0007669"/>
    <property type="project" value="UniProtKB-EC"/>
</dbReference>
<dbReference type="GO" id="GO:0035999">
    <property type="term" value="P:tetrahydrofolate interconversion"/>
    <property type="evidence" value="ECO:0007669"/>
    <property type="project" value="TreeGrafter"/>
</dbReference>
<dbReference type="OrthoDB" id="9801938at2"/>
<dbReference type="NCBIfam" id="TIGR02727">
    <property type="entry name" value="MTHFS_bact"/>
    <property type="match status" value="1"/>
</dbReference>
<dbReference type="InterPro" id="IPR037171">
    <property type="entry name" value="NagB/RpiA_transferase-like"/>
</dbReference>
<dbReference type="PANTHER" id="PTHR23407:SF1">
    <property type="entry name" value="5-FORMYLTETRAHYDROFOLATE CYCLO-LIGASE"/>
    <property type="match status" value="1"/>
</dbReference>
<dbReference type="Proteomes" id="UP000051166">
    <property type="component" value="Unassembled WGS sequence"/>
</dbReference>
<dbReference type="Pfam" id="PF01812">
    <property type="entry name" value="5-FTHF_cyc-lig"/>
    <property type="match status" value="1"/>
</dbReference>
<feature type="binding site" evidence="4">
    <location>
        <begin position="132"/>
        <end position="140"/>
    </location>
    <ligand>
        <name>ATP</name>
        <dbReference type="ChEBI" id="CHEBI:30616"/>
    </ligand>
</feature>
<dbReference type="PIRSF" id="PIRSF006806">
    <property type="entry name" value="FTHF_cligase"/>
    <property type="match status" value="1"/>
</dbReference>
<keyword evidence="5" id="KW-0479">Metal-binding</keyword>
<comment type="cofactor">
    <cofactor evidence="5">
        <name>Mg(2+)</name>
        <dbReference type="ChEBI" id="CHEBI:18420"/>
    </cofactor>
</comment>
<organism evidence="6 7">
    <name type="scientific">Liquorilactobacillus satsumensis DSM 16230 = JCM 12392</name>
    <dbReference type="NCBI Taxonomy" id="1423801"/>
    <lineage>
        <taxon>Bacteria</taxon>
        <taxon>Bacillati</taxon>
        <taxon>Bacillota</taxon>
        <taxon>Bacilli</taxon>
        <taxon>Lactobacillales</taxon>
        <taxon>Lactobacillaceae</taxon>
        <taxon>Liquorilactobacillus</taxon>
    </lineage>
</organism>
<evidence type="ECO:0000256" key="1">
    <source>
        <dbReference type="ARBA" id="ARBA00010638"/>
    </source>
</evidence>
<dbReference type="AlphaFoldDB" id="A0A0R1V2Q5"/>
<dbReference type="PATRIC" id="fig|1423801.4.peg.2462"/>
<comment type="caution">
    <text evidence="6">The sequence shown here is derived from an EMBL/GenBank/DDBJ whole genome shotgun (WGS) entry which is preliminary data.</text>
</comment>
<feature type="binding site" evidence="4">
    <location>
        <position position="50"/>
    </location>
    <ligand>
        <name>substrate</name>
    </ligand>
</feature>
<keyword evidence="6" id="KW-0436">Ligase</keyword>
<comment type="similarity">
    <text evidence="1 5">Belongs to the 5-formyltetrahydrofolate cyclo-ligase family.</text>
</comment>
<evidence type="ECO:0000313" key="6">
    <source>
        <dbReference type="EMBL" id="KRL99868.1"/>
    </source>
</evidence>
<dbReference type="PANTHER" id="PTHR23407">
    <property type="entry name" value="ATPASE INHIBITOR/5-FORMYLTETRAHYDROFOLATE CYCLO-LIGASE"/>
    <property type="match status" value="1"/>
</dbReference>
<dbReference type="STRING" id="1423801.FD50_GL002404"/>
<accession>A0A0R1V2Q5</accession>
<dbReference type="RefSeq" id="WP_056959926.1">
    <property type="nucleotide sequence ID" value="NZ_AZFQ01000019.1"/>
</dbReference>
<evidence type="ECO:0000256" key="3">
    <source>
        <dbReference type="ARBA" id="ARBA00022840"/>
    </source>
</evidence>
<evidence type="ECO:0000313" key="7">
    <source>
        <dbReference type="Proteomes" id="UP000051166"/>
    </source>
</evidence>
<evidence type="ECO:0000256" key="2">
    <source>
        <dbReference type="ARBA" id="ARBA00022741"/>
    </source>
</evidence>
<comment type="catalytic activity">
    <reaction evidence="5">
        <text>(6S)-5-formyl-5,6,7,8-tetrahydrofolate + ATP = (6R)-5,10-methenyltetrahydrofolate + ADP + phosphate</text>
        <dbReference type="Rhea" id="RHEA:10488"/>
        <dbReference type="ChEBI" id="CHEBI:30616"/>
        <dbReference type="ChEBI" id="CHEBI:43474"/>
        <dbReference type="ChEBI" id="CHEBI:57455"/>
        <dbReference type="ChEBI" id="CHEBI:57457"/>
        <dbReference type="ChEBI" id="CHEBI:456216"/>
        <dbReference type="EC" id="6.3.3.2"/>
    </reaction>
</comment>
<feature type="binding site" evidence="4">
    <location>
        <begin position="3"/>
        <end position="7"/>
    </location>
    <ligand>
        <name>ATP</name>
        <dbReference type="ChEBI" id="CHEBI:30616"/>
    </ligand>
</feature>
<dbReference type="GO" id="GO:0005524">
    <property type="term" value="F:ATP binding"/>
    <property type="evidence" value="ECO:0007669"/>
    <property type="project" value="UniProtKB-KW"/>
</dbReference>
<keyword evidence="2 4" id="KW-0547">Nucleotide-binding</keyword>
<dbReference type="GO" id="GO:0009396">
    <property type="term" value="P:folic acid-containing compound biosynthetic process"/>
    <property type="evidence" value="ECO:0007669"/>
    <property type="project" value="TreeGrafter"/>
</dbReference>
<gene>
    <name evidence="6" type="ORF">FD50_GL002404</name>
</gene>
<dbReference type="InterPro" id="IPR002698">
    <property type="entry name" value="FTHF_cligase"/>
</dbReference>
<feature type="binding site" evidence="4">
    <location>
        <position position="55"/>
    </location>
    <ligand>
        <name>substrate</name>
    </ligand>
</feature>
<evidence type="ECO:0000256" key="5">
    <source>
        <dbReference type="RuleBase" id="RU361279"/>
    </source>
</evidence>
<dbReference type="SUPFAM" id="SSF100950">
    <property type="entry name" value="NagB/RpiA/CoA transferase-like"/>
    <property type="match status" value="1"/>
</dbReference>
<keyword evidence="7" id="KW-1185">Reference proteome</keyword>
<keyword evidence="3 4" id="KW-0067">ATP-binding</keyword>
<dbReference type="InterPro" id="IPR024185">
    <property type="entry name" value="FTHF_cligase-like_sf"/>
</dbReference>
<reference evidence="6 7" key="1">
    <citation type="journal article" date="2015" name="Genome Announc.">
        <title>Expanding the biotechnology potential of lactobacilli through comparative genomics of 213 strains and associated genera.</title>
        <authorList>
            <person name="Sun Z."/>
            <person name="Harris H.M."/>
            <person name="McCann A."/>
            <person name="Guo C."/>
            <person name="Argimon S."/>
            <person name="Zhang W."/>
            <person name="Yang X."/>
            <person name="Jeffery I.B."/>
            <person name="Cooney J.C."/>
            <person name="Kagawa T.F."/>
            <person name="Liu W."/>
            <person name="Song Y."/>
            <person name="Salvetti E."/>
            <person name="Wrobel A."/>
            <person name="Rasinkangas P."/>
            <person name="Parkhill J."/>
            <person name="Rea M.C."/>
            <person name="O'Sullivan O."/>
            <person name="Ritari J."/>
            <person name="Douillard F.P."/>
            <person name="Paul Ross R."/>
            <person name="Yang R."/>
            <person name="Briner A.E."/>
            <person name="Felis G.E."/>
            <person name="de Vos W.M."/>
            <person name="Barrangou R."/>
            <person name="Klaenhammer T.R."/>
            <person name="Caufield P.W."/>
            <person name="Cui Y."/>
            <person name="Zhang H."/>
            <person name="O'Toole P.W."/>
        </authorList>
    </citation>
    <scope>NUCLEOTIDE SEQUENCE [LARGE SCALE GENOMIC DNA]</scope>
    <source>
        <strain evidence="6 7">DSM 16230</strain>
    </source>
</reference>
<dbReference type="Gene3D" id="3.40.50.10420">
    <property type="entry name" value="NagB/RpiA/CoA transferase-like"/>
    <property type="match status" value="1"/>
</dbReference>
<dbReference type="GO" id="GO:0046872">
    <property type="term" value="F:metal ion binding"/>
    <property type="evidence" value="ECO:0007669"/>
    <property type="project" value="UniProtKB-KW"/>
</dbReference>
<dbReference type="GeneID" id="98307340"/>
<keyword evidence="5" id="KW-0460">Magnesium</keyword>
<dbReference type="EC" id="6.3.3.2" evidence="5"/>
<sequence length="181" mass="20548">MNKAEIRQAQLAKLVRADNSWEKEAQELCLYEQLFALSCWKKAQTIGLTLSQKGEIDTKPLILQARLQHKRICLPRTLPQRQLQFFELQKTSKLEKSSFGIWQPALTERKVAKNALDLLIIPGLAFTAQGQRIGYGGGYYDRFLAGFTGDTVALAERQRFFTTAAWQTATTDQIVQQVLTI</sequence>
<proteinExistence type="inferred from homology"/>
<dbReference type="EMBL" id="AZFQ01000019">
    <property type="protein sequence ID" value="KRL99868.1"/>
    <property type="molecule type" value="Genomic_DNA"/>
</dbReference>